<dbReference type="PANTHER" id="PTHR23416">
    <property type="entry name" value="SIALIC ACID SYNTHASE-RELATED"/>
    <property type="match status" value="1"/>
</dbReference>
<dbReference type="CDD" id="cd04647">
    <property type="entry name" value="LbH_MAT_like"/>
    <property type="match status" value="1"/>
</dbReference>
<organism evidence="3">
    <name type="scientific">Aeromonas hydrophila</name>
    <dbReference type="NCBI Taxonomy" id="644"/>
    <lineage>
        <taxon>Bacteria</taxon>
        <taxon>Pseudomonadati</taxon>
        <taxon>Pseudomonadota</taxon>
        <taxon>Gammaproteobacteria</taxon>
        <taxon>Aeromonadales</taxon>
        <taxon>Aeromonadaceae</taxon>
        <taxon>Aeromonas</taxon>
    </lineage>
</organism>
<evidence type="ECO:0000313" key="3">
    <source>
        <dbReference type="EMBL" id="ABX39502.1"/>
    </source>
</evidence>
<protein>
    <submittedName>
        <fullName evidence="3">WbxC</fullName>
    </submittedName>
</protein>
<comment type="similarity">
    <text evidence="1">Belongs to the transferase hexapeptide repeat family.</text>
</comment>
<reference evidence="3" key="1">
    <citation type="journal article" date="2008" name="J. Bacteriol.">
        <title>The Aeromonas hydrophila wb*O34 gene cluster: genetics and temperature regulation.</title>
        <authorList>
            <person name="Jimenez N."/>
            <person name="Canals R."/>
            <person name="Salo M.T."/>
            <person name="Vilches S."/>
            <person name="Merino S."/>
            <person name="Tomas J.M."/>
        </authorList>
    </citation>
    <scope>NUCLEOTIDE SEQUENCE</scope>
    <source>
        <strain evidence="3">AH-3</strain>
    </source>
</reference>
<name>B3FN80_AERHY</name>
<dbReference type="AlphaFoldDB" id="B3FN80"/>
<sequence length="198" mass="22033">MGELIVFINKIINFITLIYSQIKYKLLMYSFGYKSRIIKPMLISNHKYISVGDNVIIRNGIRLEVVDPQNEVVIKIGNNVNIEQYVHIVARCNVSIGDNVSITGGCSIVDVIHPYDDIFAIDKIGSRIEKIDMPVSIGDGSFIGFGSHINPGVKIGRNCIVGARSVVTKNVDDYSVVAGNPAKIIKKYNFDTKVWEKV</sequence>
<dbReference type="InterPro" id="IPR001451">
    <property type="entry name" value="Hexapep"/>
</dbReference>
<dbReference type="Gene3D" id="2.160.10.10">
    <property type="entry name" value="Hexapeptide repeat proteins"/>
    <property type="match status" value="1"/>
</dbReference>
<accession>B3FN80</accession>
<dbReference type="EMBL" id="EU274663">
    <property type="protein sequence ID" value="ABX39502.1"/>
    <property type="molecule type" value="Genomic_DNA"/>
</dbReference>
<evidence type="ECO:0000256" key="2">
    <source>
        <dbReference type="ARBA" id="ARBA00022679"/>
    </source>
</evidence>
<dbReference type="SUPFAM" id="SSF51161">
    <property type="entry name" value="Trimeric LpxA-like enzymes"/>
    <property type="match status" value="1"/>
</dbReference>
<dbReference type="InterPro" id="IPR011004">
    <property type="entry name" value="Trimer_LpxA-like_sf"/>
</dbReference>
<dbReference type="InterPro" id="IPR051159">
    <property type="entry name" value="Hexapeptide_acetyltransf"/>
</dbReference>
<reference evidence="3" key="2">
    <citation type="submission" date="2010-10" db="EMBL/GenBank/DDBJ databases">
        <authorList>
            <person name="Jimenez N."/>
            <person name="Canals R."/>
            <person name="Salo M.T."/>
            <person name="Vilches S."/>
            <person name="Merino S."/>
            <person name="Tomas J.M."/>
        </authorList>
    </citation>
    <scope>NUCLEOTIDE SEQUENCE</scope>
    <source>
        <strain evidence="3">AH-3</strain>
    </source>
</reference>
<proteinExistence type="inferred from homology"/>
<dbReference type="PANTHER" id="PTHR23416:SF23">
    <property type="entry name" value="ACETYLTRANSFERASE C18B11.09C-RELATED"/>
    <property type="match status" value="1"/>
</dbReference>
<dbReference type="Pfam" id="PF00132">
    <property type="entry name" value="Hexapep"/>
    <property type="match status" value="1"/>
</dbReference>
<keyword evidence="2" id="KW-0808">Transferase</keyword>
<dbReference type="GO" id="GO:0008374">
    <property type="term" value="F:O-acyltransferase activity"/>
    <property type="evidence" value="ECO:0007669"/>
    <property type="project" value="TreeGrafter"/>
</dbReference>
<dbReference type="GO" id="GO:0005829">
    <property type="term" value="C:cytosol"/>
    <property type="evidence" value="ECO:0007669"/>
    <property type="project" value="TreeGrafter"/>
</dbReference>
<evidence type="ECO:0000256" key="1">
    <source>
        <dbReference type="ARBA" id="ARBA00007274"/>
    </source>
</evidence>
<gene>
    <name evidence="3" type="primary">wbxC</name>
</gene>